<dbReference type="Proteomes" id="UP001610100">
    <property type="component" value="Unassembled WGS sequence"/>
</dbReference>
<evidence type="ECO:0000313" key="2">
    <source>
        <dbReference type="Proteomes" id="UP001610100"/>
    </source>
</evidence>
<evidence type="ECO:0000313" key="1">
    <source>
        <dbReference type="EMBL" id="MFH6772263.1"/>
    </source>
</evidence>
<organism evidence="1 2">
    <name type="scientific">Gaetbulibacter aestuarii</name>
    <dbReference type="NCBI Taxonomy" id="1502358"/>
    <lineage>
        <taxon>Bacteria</taxon>
        <taxon>Pseudomonadati</taxon>
        <taxon>Bacteroidota</taxon>
        <taxon>Flavobacteriia</taxon>
        <taxon>Flavobacteriales</taxon>
        <taxon>Flavobacteriaceae</taxon>
        <taxon>Gaetbulibacter</taxon>
    </lineage>
</organism>
<gene>
    <name evidence="1" type="ORF">V8G58_10000</name>
</gene>
<sequence length="95" mass="10930">MLKLRKLFNNIKRLKENTGITYPVLLAQIGSSNKNEANKKLPMLNHILSYPTLIYLDKTGTVRKIHTGFNGPATGEKYEDFKREFKSFVTDLLNE</sequence>
<dbReference type="RefSeq" id="WP_344741579.1">
    <property type="nucleotide sequence ID" value="NZ_BAABAY010000002.1"/>
</dbReference>
<accession>A0ABW7MZJ8</accession>
<keyword evidence="2" id="KW-1185">Reference proteome</keyword>
<protein>
    <recommendedName>
        <fullName evidence="3">TlpA family protein disulfide reductase</fullName>
    </recommendedName>
</protein>
<dbReference type="InterPro" id="IPR036249">
    <property type="entry name" value="Thioredoxin-like_sf"/>
</dbReference>
<proteinExistence type="predicted"/>
<dbReference type="Gene3D" id="3.40.30.10">
    <property type="entry name" value="Glutaredoxin"/>
    <property type="match status" value="1"/>
</dbReference>
<reference evidence="1 2" key="1">
    <citation type="submission" date="2024-02" db="EMBL/GenBank/DDBJ databases">
        <title>A Gaetbulibacter species isolated from tidal flats and genomic insights of their niches.</title>
        <authorList>
            <person name="Ye Y."/>
        </authorList>
    </citation>
    <scope>NUCLEOTIDE SEQUENCE [LARGE SCALE GENOMIC DNA]</scope>
    <source>
        <strain evidence="1 2">KYW382</strain>
    </source>
</reference>
<comment type="caution">
    <text evidence="1">The sequence shown here is derived from an EMBL/GenBank/DDBJ whole genome shotgun (WGS) entry which is preliminary data.</text>
</comment>
<dbReference type="SUPFAM" id="SSF52833">
    <property type="entry name" value="Thioredoxin-like"/>
    <property type="match status" value="1"/>
</dbReference>
<name>A0ABW7MZJ8_9FLAO</name>
<dbReference type="EMBL" id="JBAWKB010000002">
    <property type="protein sequence ID" value="MFH6772263.1"/>
    <property type="molecule type" value="Genomic_DNA"/>
</dbReference>
<evidence type="ECO:0008006" key="3">
    <source>
        <dbReference type="Google" id="ProtNLM"/>
    </source>
</evidence>